<dbReference type="EMBL" id="FNRQ01000007">
    <property type="protein sequence ID" value="SEB17764.1"/>
    <property type="molecule type" value="Genomic_DNA"/>
</dbReference>
<dbReference type="SUPFAM" id="SSF88659">
    <property type="entry name" value="Sigma3 and sigma4 domains of RNA polymerase sigma factors"/>
    <property type="match status" value="1"/>
</dbReference>
<dbReference type="PANTHER" id="PTHR43133">
    <property type="entry name" value="RNA POLYMERASE ECF-TYPE SIGMA FACTO"/>
    <property type="match status" value="1"/>
</dbReference>
<dbReference type="AlphaFoldDB" id="A0A1H4H7K0"/>
<dbReference type="InterPro" id="IPR039425">
    <property type="entry name" value="RNA_pol_sigma-70-like"/>
</dbReference>
<dbReference type="STRING" id="83784.SAMN05192564_107335"/>
<dbReference type="InterPro" id="IPR036388">
    <property type="entry name" value="WH-like_DNA-bd_sf"/>
</dbReference>
<keyword evidence="4" id="KW-0804">Transcription</keyword>
<sequence>MAHSLSGNARDEGSMTNHAGTYAAALADDDLSIARRIAAGDRSAFELLMRRHNRRLYRLARGTLHNDAEAEDALQEAYMSAWRSIGKFRGDSALFTWLSRLVLNECFGRLRRAARRQNVIPMVDPGTQDAADAMTTHDSDSPDNAVARAEMRALLERKLDALPDAFRVVFVLRSIEEMSVEETAQCLDIPEATVRSRHFRAKSLLRESLAREIDLAERDLFEFGGSQCDRVVARVLLRIADEYGQGGSQ</sequence>
<dbReference type="InterPro" id="IPR007627">
    <property type="entry name" value="RNA_pol_sigma70_r2"/>
</dbReference>
<dbReference type="PANTHER" id="PTHR43133:SF51">
    <property type="entry name" value="RNA POLYMERASE SIGMA FACTOR"/>
    <property type="match status" value="1"/>
</dbReference>
<dbReference type="Proteomes" id="UP000198638">
    <property type="component" value="Unassembled WGS sequence"/>
</dbReference>
<evidence type="ECO:0000256" key="3">
    <source>
        <dbReference type="ARBA" id="ARBA00023082"/>
    </source>
</evidence>
<dbReference type="InterPro" id="IPR014284">
    <property type="entry name" value="RNA_pol_sigma-70_dom"/>
</dbReference>
<accession>A0A1H4H7K0</accession>
<name>A0A1H4H7K0_9BURK</name>
<feature type="domain" description="RNA polymerase sigma-70 region 2" evidence="5">
    <location>
        <begin position="48"/>
        <end position="116"/>
    </location>
</feature>
<dbReference type="Pfam" id="PF04542">
    <property type="entry name" value="Sigma70_r2"/>
    <property type="match status" value="1"/>
</dbReference>
<dbReference type="NCBIfam" id="NF008888">
    <property type="entry name" value="PRK11922.1"/>
    <property type="match status" value="1"/>
</dbReference>
<evidence type="ECO:0000259" key="5">
    <source>
        <dbReference type="Pfam" id="PF04542"/>
    </source>
</evidence>
<dbReference type="InterPro" id="IPR013324">
    <property type="entry name" value="RNA_pol_sigma_r3/r4-like"/>
</dbReference>
<evidence type="ECO:0000313" key="7">
    <source>
        <dbReference type="EMBL" id="SEB17764.1"/>
    </source>
</evidence>
<dbReference type="SUPFAM" id="SSF88946">
    <property type="entry name" value="Sigma2 domain of RNA polymerase sigma factors"/>
    <property type="match status" value="1"/>
</dbReference>
<keyword evidence="8" id="KW-1185">Reference proteome</keyword>
<evidence type="ECO:0000313" key="8">
    <source>
        <dbReference type="Proteomes" id="UP000198638"/>
    </source>
</evidence>
<dbReference type="Gene3D" id="1.10.10.10">
    <property type="entry name" value="Winged helix-like DNA-binding domain superfamily/Winged helix DNA-binding domain"/>
    <property type="match status" value="1"/>
</dbReference>
<reference evidence="8" key="1">
    <citation type="submission" date="2016-10" db="EMBL/GenBank/DDBJ databases">
        <authorList>
            <person name="Varghese N."/>
            <person name="Submissions S."/>
        </authorList>
    </citation>
    <scope>NUCLEOTIDE SEQUENCE [LARGE SCALE GENOMIC DNA]</scope>
    <source>
        <strain evidence="8">LMG 24000</strain>
    </source>
</reference>
<evidence type="ECO:0000256" key="1">
    <source>
        <dbReference type="ARBA" id="ARBA00010641"/>
    </source>
</evidence>
<gene>
    <name evidence="7" type="ORF">SAMN05192564_107335</name>
</gene>
<dbReference type="GO" id="GO:0016987">
    <property type="term" value="F:sigma factor activity"/>
    <property type="evidence" value="ECO:0007669"/>
    <property type="project" value="UniProtKB-KW"/>
</dbReference>
<dbReference type="Gene3D" id="1.10.1740.10">
    <property type="match status" value="1"/>
</dbReference>
<dbReference type="GO" id="GO:0006352">
    <property type="term" value="P:DNA-templated transcription initiation"/>
    <property type="evidence" value="ECO:0007669"/>
    <property type="project" value="InterPro"/>
</dbReference>
<evidence type="ECO:0000256" key="2">
    <source>
        <dbReference type="ARBA" id="ARBA00023015"/>
    </source>
</evidence>
<dbReference type="GO" id="GO:0003677">
    <property type="term" value="F:DNA binding"/>
    <property type="evidence" value="ECO:0007669"/>
    <property type="project" value="InterPro"/>
</dbReference>
<dbReference type="InterPro" id="IPR013325">
    <property type="entry name" value="RNA_pol_sigma_r2"/>
</dbReference>
<dbReference type="Pfam" id="PF08281">
    <property type="entry name" value="Sigma70_r4_2"/>
    <property type="match status" value="1"/>
</dbReference>
<proteinExistence type="inferred from homology"/>
<keyword evidence="2" id="KW-0805">Transcription regulation</keyword>
<protein>
    <submittedName>
        <fullName evidence="7">RNA polymerase sigma-70 factor, ECF subfamily</fullName>
    </submittedName>
</protein>
<organism evidence="7 8">
    <name type="scientific">Paraburkholderia sartisoli</name>
    <dbReference type="NCBI Taxonomy" id="83784"/>
    <lineage>
        <taxon>Bacteria</taxon>
        <taxon>Pseudomonadati</taxon>
        <taxon>Pseudomonadota</taxon>
        <taxon>Betaproteobacteria</taxon>
        <taxon>Burkholderiales</taxon>
        <taxon>Burkholderiaceae</taxon>
        <taxon>Paraburkholderia</taxon>
    </lineage>
</organism>
<dbReference type="CDD" id="cd06171">
    <property type="entry name" value="Sigma70_r4"/>
    <property type="match status" value="1"/>
</dbReference>
<dbReference type="InterPro" id="IPR013249">
    <property type="entry name" value="RNA_pol_sigma70_r4_t2"/>
</dbReference>
<feature type="domain" description="RNA polymerase sigma factor 70 region 4 type 2" evidence="6">
    <location>
        <begin position="154"/>
        <end position="204"/>
    </location>
</feature>
<evidence type="ECO:0000256" key="4">
    <source>
        <dbReference type="ARBA" id="ARBA00023163"/>
    </source>
</evidence>
<comment type="similarity">
    <text evidence="1">Belongs to the sigma-70 factor family. ECF subfamily.</text>
</comment>
<evidence type="ECO:0000259" key="6">
    <source>
        <dbReference type="Pfam" id="PF08281"/>
    </source>
</evidence>
<dbReference type="NCBIfam" id="TIGR02937">
    <property type="entry name" value="sigma70-ECF"/>
    <property type="match status" value="1"/>
</dbReference>
<keyword evidence="3" id="KW-0731">Sigma factor</keyword>